<proteinExistence type="predicted"/>
<name>X0YS98_9ZZZZ</name>
<accession>X0YS98</accession>
<organism evidence="1">
    <name type="scientific">marine sediment metagenome</name>
    <dbReference type="NCBI Taxonomy" id="412755"/>
    <lineage>
        <taxon>unclassified sequences</taxon>
        <taxon>metagenomes</taxon>
        <taxon>ecological metagenomes</taxon>
    </lineage>
</organism>
<feature type="non-terminal residue" evidence="1">
    <location>
        <position position="1"/>
    </location>
</feature>
<sequence>EGIVTRQICTATGYLAGPRCPETRPEIFISATEPTQFCTLHAPFIRQLTSIGQREAR</sequence>
<comment type="caution">
    <text evidence="1">The sequence shown here is derived from an EMBL/GenBank/DDBJ whole genome shotgun (WGS) entry which is preliminary data.</text>
</comment>
<dbReference type="AlphaFoldDB" id="X0YS98"/>
<reference evidence="1" key="1">
    <citation type="journal article" date="2014" name="Front. Microbiol.">
        <title>High frequency of phylogenetically diverse reductive dehalogenase-homologous genes in deep subseafloor sedimentary metagenomes.</title>
        <authorList>
            <person name="Kawai M."/>
            <person name="Futagami T."/>
            <person name="Toyoda A."/>
            <person name="Takaki Y."/>
            <person name="Nishi S."/>
            <person name="Hori S."/>
            <person name="Arai W."/>
            <person name="Tsubouchi T."/>
            <person name="Morono Y."/>
            <person name="Uchiyama I."/>
            <person name="Ito T."/>
            <person name="Fujiyama A."/>
            <person name="Inagaki F."/>
            <person name="Takami H."/>
        </authorList>
    </citation>
    <scope>NUCLEOTIDE SEQUENCE</scope>
    <source>
        <strain evidence="1">Expedition CK06-06</strain>
    </source>
</reference>
<gene>
    <name evidence="1" type="ORF">S01H1_85367</name>
</gene>
<evidence type="ECO:0000313" key="1">
    <source>
        <dbReference type="EMBL" id="GAG49687.1"/>
    </source>
</evidence>
<dbReference type="EMBL" id="BARS01058598">
    <property type="protein sequence ID" value="GAG49687.1"/>
    <property type="molecule type" value="Genomic_DNA"/>
</dbReference>
<protein>
    <submittedName>
        <fullName evidence="1">Uncharacterized protein</fullName>
    </submittedName>
</protein>